<reference evidence="11" key="1">
    <citation type="submission" date="2017-02" db="EMBL/GenBank/DDBJ databases">
        <authorList>
            <person name="Dridi B."/>
        </authorList>
    </citation>
    <scope>NUCLEOTIDE SEQUENCE [LARGE SCALE GENOMIC DNA]</scope>
    <source>
        <strain evidence="11">bH819</strain>
    </source>
</reference>
<dbReference type="Gene3D" id="3.30.565.10">
    <property type="entry name" value="Histidine kinase-like ATPase, C-terminal domain"/>
    <property type="match status" value="1"/>
</dbReference>
<dbReference type="PANTHER" id="PTHR45453:SF1">
    <property type="entry name" value="PHOSPHATE REGULON SENSOR PROTEIN PHOR"/>
    <property type="match status" value="1"/>
</dbReference>
<keyword evidence="8" id="KW-0472">Membrane</keyword>
<feature type="transmembrane region" description="Helical" evidence="8">
    <location>
        <begin position="170"/>
        <end position="189"/>
    </location>
</feature>
<dbReference type="GO" id="GO:0005886">
    <property type="term" value="C:plasma membrane"/>
    <property type="evidence" value="ECO:0007669"/>
    <property type="project" value="TreeGrafter"/>
</dbReference>
<evidence type="ECO:0000256" key="1">
    <source>
        <dbReference type="ARBA" id="ARBA00000085"/>
    </source>
</evidence>
<dbReference type="AlphaFoldDB" id="A0A1X6WLL8"/>
<evidence type="ECO:0000313" key="11">
    <source>
        <dbReference type="Proteomes" id="UP000195918"/>
    </source>
</evidence>
<dbReference type="InterPro" id="IPR036890">
    <property type="entry name" value="HATPase_C_sf"/>
</dbReference>
<protein>
    <recommendedName>
        <fullName evidence="3">histidine kinase</fullName>
        <ecNumber evidence="3">2.7.13.3</ecNumber>
    </recommendedName>
</protein>
<accession>A0A1X6WLL8</accession>
<dbReference type="FunFam" id="3.30.565.10:FF:000006">
    <property type="entry name" value="Sensor histidine kinase WalK"/>
    <property type="match status" value="1"/>
</dbReference>
<evidence type="ECO:0000256" key="6">
    <source>
        <dbReference type="ARBA" id="ARBA00022777"/>
    </source>
</evidence>
<proteinExistence type="predicted"/>
<dbReference type="GO" id="GO:0000155">
    <property type="term" value="F:phosphorelay sensor kinase activity"/>
    <property type="evidence" value="ECO:0007669"/>
    <property type="project" value="InterPro"/>
</dbReference>
<keyword evidence="6" id="KW-0418">Kinase</keyword>
<dbReference type="Proteomes" id="UP000195918">
    <property type="component" value="Unassembled WGS sequence"/>
</dbReference>
<evidence type="ECO:0000256" key="3">
    <source>
        <dbReference type="ARBA" id="ARBA00012438"/>
    </source>
</evidence>
<dbReference type="CDD" id="cd00075">
    <property type="entry name" value="HATPase"/>
    <property type="match status" value="1"/>
</dbReference>
<dbReference type="SUPFAM" id="SSF55874">
    <property type="entry name" value="ATPase domain of HSP90 chaperone/DNA topoisomerase II/histidine kinase"/>
    <property type="match status" value="1"/>
</dbReference>
<dbReference type="PROSITE" id="PS50109">
    <property type="entry name" value="HIS_KIN"/>
    <property type="match status" value="1"/>
</dbReference>
<dbReference type="EMBL" id="FWFD01000007">
    <property type="protein sequence ID" value="SLM85132.1"/>
    <property type="molecule type" value="Genomic_DNA"/>
</dbReference>
<dbReference type="InterPro" id="IPR003594">
    <property type="entry name" value="HATPase_dom"/>
</dbReference>
<name>A0A1X6WLL8_9ENTE</name>
<dbReference type="RefSeq" id="WP_086950771.1">
    <property type="nucleotide sequence ID" value="NZ_FWFD01000007.1"/>
</dbReference>
<dbReference type="PRINTS" id="PR00344">
    <property type="entry name" value="BCTRLSENSOR"/>
</dbReference>
<dbReference type="InterPro" id="IPR036097">
    <property type="entry name" value="HisK_dim/P_sf"/>
</dbReference>
<dbReference type="InterPro" id="IPR003661">
    <property type="entry name" value="HisK_dim/P_dom"/>
</dbReference>
<feature type="transmembrane region" description="Helical" evidence="8">
    <location>
        <begin position="12"/>
        <end position="32"/>
    </location>
</feature>
<dbReference type="CDD" id="cd00082">
    <property type="entry name" value="HisKA"/>
    <property type="match status" value="1"/>
</dbReference>
<dbReference type="InterPro" id="IPR004358">
    <property type="entry name" value="Sig_transdc_His_kin-like_C"/>
</dbReference>
<dbReference type="GO" id="GO:0016036">
    <property type="term" value="P:cellular response to phosphate starvation"/>
    <property type="evidence" value="ECO:0007669"/>
    <property type="project" value="TreeGrafter"/>
</dbReference>
<keyword evidence="8" id="KW-0812">Transmembrane</keyword>
<feature type="domain" description="Histidine kinase" evidence="9">
    <location>
        <begin position="251"/>
        <end position="463"/>
    </location>
</feature>
<dbReference type="EC" id="2.7.13.3" evidence="3"/>
<dbReference type="GO" id="GO:0004721">
    <property type="term" value="F:phosphoprotein phosphatase activity"/>
    <property type="evidence" value="ECO:0007669"/>
    <property type="project" value="TreeGrafter"/>
</dbReference>
<sequence length="463" mass="52428">MKRSIKTQLIVSFLAITTLIIGSLSMITLSLMNNHFNQYVKEKQNDLLNQYTDSITFLFDSSQNKWDETALSDLSQKADKDYLYFSISSPDNSIIWKQEENKLTETKAKLKKHAKIVSNTKSANLNKEISVTKELKRNTNSLGFVTFYYYGPFAYTEHDAMFIASMKKSLVIVALVALLISILFASWVAEKLSLPLTHVSKFTHQLTLGKYAEKLPQETTINEINSLIDSLNALSRQLDKQDSLRKRLTSDISHELRTPLATLKGNLEAMIDGVWKVDSDRLQLCYDEVDRLTRLINDLELLNQVKENTANLTITAFDLYELSQSVIANFSSQIAAKNLILTLTGEPINFHGDKDRLQQVLTNILNNAIKFTQRNGKITLQLTHDTHLIYLNIKDNGIGIDTEHLPFIFNRFYMTDPSRNRSLGGQGIGLSIVKSIIDSHHGTISVESELGLGTTFKIELPMR</sequence>
<dbReference type="SMART" id="SM00388">
    <property type="entry name" value="HisKA"/>
    <property type="match status" value="1"/>
</dbReference>
<evidence type="ECO:0000256" key="5">
    <source>
        <dbReference type="ARBA" id="ARBA00022679"/>
    </source>
</evidence>
<keyword evidence="8" id="KW-1133">Transmembrane helix</keyword>
<evidence type="ECO:0000259" key="9">
    <source>
        <dbReference type="PROSITE" id="PS50109"/>
    </source>
</evidence>
<dbReference type="Gene3D" id="6.10.340.10">
    <property type="match status" value="1"/>
</dbReference>
<evidence type="ECO:0000256" key="8">
    <source>
        <dbReference type="SAM" id="Phobius"/>
    </source>
</evidence>
<dbReference type="SUPFAM" id="SSF47384">
    <property type="entry name" value="Homodimeric domain of signal transducing histidine kinase"/>
    <property type="match status" value="1"/>
</dbReference>
<keyword evidence="11" id="KW-1185">Reference proteome</keyword>
<evidence type="ECO:0000256" key="2">
    <source>
        <dbReference type="ARBA" id="ARBA00004370"/>
    </source>
</evidence>
<dbReference type="PANTHER" id="PTHR45453">
    <property type="entry name" value="PHOSPHATE REGULON SENSOR PROTEIN PHOR"/>
    <property type="match status" value="1"/>
</dbReference>
<comment type="catalytic activity">
    <reaction evidence="1">
        <text>ATP + protein L-histidine = ADP + protein N-phospho-L-histidine.</text>
        <dbReference type="EC" id="2.7.13.3"/>
    </reaction>
</comment>
<dbReference type="SMART" id="SM00387">
    <property type="entry name" value="HATPase_c"/>
    <property type="match status" value="1"/>
</dbReference>
<keyword evidence="5" id="KW-0808">Transferase</keyword>
<dbReference type="InterPro" id="IPR050351">
    <property type="entry name" value="BphY/WalK/GraS-like"/>
</dbReference>
<organism evidence="10 11">
    <name type="scientific">Vagococcus fluvialis bH819</name>
    <dbReference type="NCBI Taxonomy" id="1255619"/>
    <lineage>
        <taxon>Bacteria</taxon>
        <taxon>Bacillati</taxon>
        <taxon>Bacillota</taxon>
        <taxon>Bacilli</taxon>
        <taxon>Lactobacillales</taxon>
        <taxon>Enterococcaceae</taxon>
        <taxon>Vagococcus</taxon>
    </lineage>
</organism>
<gene>
    <name evidence="10" type="ORF">FM121_03475</name>
</gene>
<dbReference type="Pfam" id="PF02518">
    <property type="entry name" value="HATPase_c"/>
    <property type="match status" value="1"/>
</dbReference>
<dbReference type="Gene3D" id="1.10.287.130">
    <property type="match status" value="1"/>
</dbReference>
<dbReference type="OrthoDB" id="9813151at2"/>
<dbReference type="Pfam" id="PF00512">
    <property type="entry name" value="HisKA"/>
    <property type="match status" value="1"/>
</dbReference>
<evidence type="ECO:0000313" key="10">
    <source>
        <dbReference type="EMBL" id="SLM85132.1"/>
    </source>
</evidence>
<keyword evidence="4" id="KW-0597">Phosphoprotein</keyword>
<evidence type="ECO:0000256" key="7">
    <source>
        <dbReference type="ARBA" id="ARBA00023012"/>
    </source>
</evidence>
<evidence type="ECO:0000256" key="4">
    <source>
        <dbReference type="ARBA" id="ARBA00022553"/>
    </source>
</evidence>
<comment type="subcellular location">
    <subcellularLocation>
        <location evidence="2">Membrane</location>
    </subcellularLocation>
</comment>
<keyword evidence="7" id="KW-0902">Two-component regulatory system</keyword>
<dbReference type="InterPro" id="IPR005467">
    <property type="entry name" value="His_kinase_dom"/>
</dbReference>